<accession>A0A2P2P751</accession>
<sequence>MIKLQSCCAAATPRPISQLLMLLLQMNQTQNPLLIIYVPQHHRTVVLYQKSFRPS</sequence>
<protein>
    <submittedName>
        <fullName evidence="1">Uncharacterized protein</fullName>
    </submittedName>
</protein>
<dbReference type="AlphaFoldDB" id="A0A2P2P751"/>
<organism evidence="1">
    <name type="scientific">Rhizophora mucronata</name>
    <name type="common">Asiatic mangrove</name>
    <dbReference type="NCBI Taxonomy" id="61149"/>
    <lineage>
        <taxon>Eukaryota</taxon>
        <taxon>Viridiplantae</taxon>
        <taxon>Streptophyta</taxon>
        <taxon>Embryophyta</taxon>
        <taxon>Tracheophyta</taxon>
        <taxon>Spermatophyta</taxon>
        <taxon>Magnoliopsida</taxon>
        <taxon>eudicotyledons</taxon>
        <taxon>Gunneridae</taxon>
        <taxon>Pentapetalae</taxon>
        <taxon>rosids</taxon>
        <taxon>fabids</taxon>
        <taxon>Malpighiales</taxon>
        <taxon>Rhizophoraceae</taxon>
        <taxon>Rhizophora</taxon>
    </lineage>
</organism>
<dbReference type="EMBL" id="GGEC01070045">
    <property type="protein sequence ID" value="MBX50529.1"/>
    <property type="molecule type" value="Transcribed_RNA"/>
</dbReference>
<reference evidence="1" key="1">
    <citation type="submission" date="2018-02" db="EMBL/GenBank/DDBJ databases">
        <title>Rhizophora mucronata_Transcriptome.</title>
        <authorList>
            <person name="Meera S.P."/>
            <person name="Sreeshan A."/>
            <person name="Augustine A."/>
        </authorList>
    </citation>
    <scope>NUCLEOTIDE SEQUENCE</scope>
    <source>
        <tissue evidence="1">Leaf</tissue>
    </source>
</reference>
<proteinExistence type="predicted"/>
<evidence type="ECO:0000313" key="1">
    <source>
        <dbReference type="EMBL" id="MBX50529.1"/>
    </source>
</evidence>
<name>A0A2P2P751_RHIMU</name>